<reference evidence="2 3" key="1">
    <citation type="submission" date="2016-04" db="EMBL/GenBank/DDBJ databases">
        <title>A degradative enzymes factory behind the ericoid mycorrhizal symbiosis.</title>
        <authorList>
            <consortium name="DOE Joint Genome Institute"/>
            <person name="Martino E."/>
            <person name="Morin E."/>
            <person name="Grelet G."/>
            <person name="Kuo A."/>
            <person name="Kohler A."/>
            <person name="Daghino S."/>
            <person name="Barry K."/>
            <person name="Choi C."/>
            <person name="Cichocki N."/>
            <person name="Clum A."/>
            <person name="Copeland A."/>
            <person name="Hainaut M."/>
            <person name="Haridas S."/>
            <person name="Labutti K."/>
            <person name="Lindquist E."/>
            <person name="Lipzen A."/>
            <person name="Khouja H.-R."/>
            <person name="Murat C."/>
            <person name="Ohm R."/>
            <person name="Olson A."/>
            <person name="Spatafora J."/>
            <person name="Veneault-Fourrey C."/>
            <person name="Henrissat B."/>
            <person name="Grigoriev I."/>
            <person name="Martin F."/>
            <person name="Perotto S."/>
        </authorList>
    </citation>
    <scope>NUCLEOTIDE SEQUENCE [LARGE SCALE GENOMIC DNA]</scope>
    <source>
        <strain evidence="2 3">E</strain>
    </source>
</reference>
<gene>
    <name evidence="2" type="ORF">K444DRAFT_304427</name>
</gene>
<dbReference type="Proteomes" id="UP000235371">
    <property type="component" value="Unassembled WGS sequence"/>
</dbReference>
<accession>A0A2J6TMY1</accession>
<proteinExistence type="predicted"/>
<feature type="compositionally biased region" description="Low complexity" evidence="1">
    <location>
        <begin position="1"/>
        <end position="13"/>
    </location>
</feature>
<dbReference type="AlphaFoldDB" id="A0A2J6TMY1"/>
<evidence type="ECO:0000256" key="1">
    <source>
        <dbReference type="SAM" id="MobiDB-lite"/>
    </source>
</evidence>
<evidence type="ECO:0000313" key="2">
    <source>
        <dbReference type="EMBL" id="PMD64362.1"/>
    </source>
</evidence>
<name>A0A2J6TMY1_9HELO</name>
<dbReference type="OrthoDB" id="5089392at2759"/>
<feature type="region of interest" description="Disordered" evidence="1">
    <location>
        <begin position="1"/>
        <end position="65"/>
    </location>
</feature>
<keyword evidence="3" id="KW-1185">Reference proteome</keyword>
<evidence type="ECO:0000313" key="3">
    <source>
        <dbReference type="Proteomes" id="UP000235371"/>
    </source>
</evidence>
<dbReference type="RefSeq" id="XP_024741266.1">
    <property type="nucleotide sequence ID" value="XM_024871751.1"/>
</dbReference>
<protein>
    <submittedName>
        <fullName evidence="2">Uncharacterized protein</fullName>
    </submittedName>
</protein>
<sequence length="102" mass="11596">MFQRSPSDSSNSRRPTDSLQSLNGVIDWAADQKRHSQHSATSASTSKQEERGSVRKKHHSHKNIYTECGRHGDDWLLGGFSVTETVKRMLGKKRLDWRTETG</sequence>
<organism evidence="2 3">
    <name type="scientific">Hyaloscypha bicolor E</name>
    <dbReference type="NCBI Taxonomy" id="1095630"/>
    <lineage>
        <taxon>Eukaryota</taxon>
        <taxon>Fungi</taxon>
        <taxon>Dikarya</taxon>
        <taxon>Ascomycota</taxon>
        <taxon>Pezizomycotina</taxon>
        <taxon>Leotiomycetes</taxon>
        <taxon>Helotiales</taxon>
        <taxon>Hyaloscyphaceae</taxon>
        <taxon>Hyaloscypha</taxon>
        <taxon>Hyaloscypha bicolor</taxon>
    </lineage>
</organism>
<dbReference type="GeneID" id="36579833"/>
<dbReference type="EMBL" id="KZ613765">
    <property type="protein sequence ID" value="PMD64362.1"/>
    <property type="molecule type" value="Genomic_DNA"/>
</dbReference>
<dbReference type="InParanoid" id="A0A2J6TMY1"/>